<evidence type="ECO:0000256" key="6">
    <source>
        <dbReference type="SAM" id="Phobius"/>
    </source>
</evidence>
<dbReference type="SUPFAM" id="SSF48264">
    <property type="entry name" value="Cytochrome P450"/>
    <property type="match status" value="1"/>
</dbReference>
<reference evidence="7" key="1">
    <citation type="submission" date="2012-11" db="EMBL/GenBank/DDBJ databases">
        <title>On the biosynthesis of serotonin derivatives in black cohosh (Actaea racemosa L.).</title>
        <authorList>
            <person name="Spiering M.J."/>
            <person name="Eisenstein E."/>
        </authorList>
    </citation>
    <scope>NUCLEOTIDE SEQUENCE</scope>
    <source>
        <strain evidence="7">A26</strain>
        <tissue evidence="7">Leaf</tissue>
    </source>
</reference>
<dbReference type="PANTHER" id="PTHR47955:SF15">
    <property type="entry name" value="CYTOCHROME P450 71A2-LIKE"/>
    <property type="match status" value="1"/>
</dbReference>
<protein>
    <submittedName>
        <fullName evidence="7">Putative cytochrome P450 monooxygenase</fullName>
    </submittedName>
</protein>
<dbReference type="PROSITE" id="PS00086">
    <property type="entry name" value="CYTOCHROME_P450"/>
    <property type="match status" value="1"/>
</dbReference>
<feature type="transmembrane region" description="Helical" evidence="6">
    <location>
        <begin position="218"/>
        <end position="236"/>
    </location>
</feature>
<dbReference type="GO" id="GO:0016705">
    <property type="term" value="F:oxidoreductase activity, acting on paired donors, with incorporation or reduction of molecular oxygen"/>
    <property type="evidence" value="ECO:0007669"/>
    <property type="project" value="InterPro"/>
</dbReference>
<dbReference type="CDD" id="cd11072">
    <property type="entry name" value="CYP71-like"/>
    <property type="match status" value="1"/>
</dbReference>
<evidence type="ECO:0000256" key="4">
    <source>
        <dbReference type="PIRSR" id="PIRSR602401-1"/>
    </source>
</evidence>
<keyword evidence="5 7" id="KW-0503">Monooxygenase</keyword>
<accession>K8ET25</accession>
<keyword evidence="6" id="KW-1133">Transmembrane helix</keyword>
<comment type="cofactor">
    <cofactor evidence="4">
        <name>heme</name>
        <dbReference type="ChEBI" id="CHEBI:30413"/>
    </cofactor>
</comment>
<dbReference type="InterPro" id="IPR017972">
    <property type="entry name" value="Cyt_P450_CS"/>
</dbReference>
<dbReference type="GO" id="GO:0020037">
    <property type="term" value="F:heme binding"/>
    <property type="evidence" value="ECO:0007669"/>
    <property type="project" value="InterPro"/>
</dbReference>
<feature type="transmembrane region" description="Helical" evidence="6">
    <location>
        <begin position="12"/>
        <end position="31"/>
    </location>
</feature>
<keyword evidence="4 5" id="KW-0349">Heme</keyword>
<sequence>MFQWVEQCGELLHPLSLSLLSTFIVILLFRITRSRTSKLNLPPSPPKLPIIGNLHQLGSLPHRSLQTLARKYGPIMLVHLGQTPTLVISSADAAREVLKTQDHIFSNRPILRFQEILSYSNKDLAFTPYGEYWRQVRKIIVLQLLNAHRVESFRSLREEEAYLMIDMIRQSSSSASSVINLSELMFWFTNNVICRATLGRKFGGDEGDVKFQKMISEFMYFVGVFNVGDYIPWLSWVNNFNGYNTRMEENMKNLDCFLVSVIEEHIQSRKRCESGGEGVEDFVDVLLGIQQDCSVGVPFAKDNIKALILDMFAAGTDTSAATVVWAMTELIRHPEIMKEVQMEIREIAQAKQYITEDDLGQMHYLKMVLKETLRLHAPGPLLIPHESIEYTKVQGYDIPAKTRVIINAWAIGRDPVSWEDPEEFRPKRFLNSCVDFRGRDFELIPFGAGRRGCPGILFATPNMELPLANLLYHFDWTLPDGSGDVEVAEGIGIVAYKKSPLLLAATLRSS</sequence>
<dbReference type="GO" id="GO:0005506">
    <property type="term" value="F:iron ion binding"/>
    <property type="evidence" value="ECO:0007669"/>
    <property type="project" value="InterPro"/>
</dbReference>
<evidence type="ECO:0000256" key="1">
    <source>
        <dbReference type="ARBA" id="ARBA00010617"/>
    </source>
</evidence>
<proteinExistence type="evidence at transcript level"/>
<gene>
    <name evidence="7" type="primary">t5H-like2</name>
</gene>
<evidence type="ECO:0000256" key="5">
    <source>
        <dbReference type="RuleBase" id="RU000461"/>
    </source>
</evidence>
<comment type="similarity">
    <text evidence="1 5">Belongs to the cytochrome P450 family.</text>
</comment>
<organism evidence="7">
    <name type="scientific">Actaea racemosa</name>
    <name type="common">Black cohosh</name>
    <name type="synonym">Cimicifuga racemosa</name>
    <dbReference type="NCBI Taxonomy" id="64040"/>
    <lineage>
        <taxon>Eukaryota</taxon>
        <taxon>Viridiplantae</taxon>
        <taxon>Streptophyta</taxon>
        <taxon>Embryophyta</taxon>
        <taxon>Tracheophyta</taxon>
        <taxon>Spermatophyta</taxon>
        <taxon>Magnoliopsida</taxon>
        <taxon>Ranunculales</taxon>
        <taxon>Ranunculaceae</taxon>
        <taxon>Ranunculoideae</taxon>
        <taxon>Cimicifugeae</taxon>
        <taxon>Actaea</taxon>
    </lineage>
</organism>
<dbReference type="Pfam" id="PF00067">
    <property type="entry name" value="p450"/>
    <property type="match status" value="1"/>
</dbReference>
<feature type="binding site" description="axial binding residue" evidence="4">
    <location>
        <position position="453"/>
    </location>
    <ligand>
        <name>heme</name>
        <dbReference type="ChEBI" id="CHEBI:30413"/>
    </ligand>
    <ligandPart>
        <name>Fe</name>
        <dbReference type="ChEBI" id="CHEBI:18248"/>
    </ligandPart>
</feature>
<evidence type="ECO:0000256" key="3">
    <source>
        <dbReference type="ARBA" id="ARBA00023004"/>
    </source>
</evidence>
<dbReference type="InterPro" id="IPR002401">
    <property type="entry name" value="Cyt_P450_E_grp-I"/>
</dbReference>
<keyword evidence="6" id="KW-0812">Transmembrane</keyword>
<evidence type="ECO:0000313" key="7">
    <source>
        <dbReference type="EMBL" id="CCO62223.1"/>
    </source>
</evidence>
<dbReference type="InterPro" id="IPR001128">
    <property type="entry name" value="Cyt_P450"/>
</dbReference>
<keyword evidence="5" id="KW-0560">Oxidoreductase</keyword>
<dbReference type="FunFam" id="1.10.630.10:FF:000011">
    <property type="entry name" value="Cytochrome P450 83B1"/>
    <property type="match status" value="1"/>
</dbReference>
<dbReference type="InterPro" id="IPR036396">
    <property type="entry name" value="Cyt_P450_sf"/>
</dbReference>
<dbReference type="GO" id="GO:0044550">
    <property type="term" value="P:secondary metabolite biosynthetic process"/>
    <property type="evidence" value="ECO:0007669"/>
    <property type="project" value="UniProtKB-ARBA"/>
</dbReference>
<evidence type="ECO:0000256" key="2">
    <source>
        <dbReference type="ARBA" id="ARBA00022723"/>
    </source>
</evidence>
<dbReference type="PRINTS" id="PR00385">
    <property type="entry name" value="P450"/>
</dbReference>
<dbReference type="EMBL" id="HF558293">
    <property type="protein sequence ID" value="CCO62223.1"/>
    <property type="molecule type" value="mRNA"/>
</dbReference>
<keyword evidence="3 4" id="KW-0408">Iron</keyword>
<keyword evidence="6" id="KW-0472">Membrane</keyword>
<keyword evidence="2 4" id="KW-0479">Metal-binding</keyword>
<dbReference type="Gene3D" id="1.10.630.10">
    <property type="entry name" value="Cytochrome P450"/>
    <property type="match status" value="1"/>
</dbReference>
<dbReference type="GO" id="GO:0004497">
    <property type="term" value="F:monooxygenase activity"/>
    <property type="evidence" value="ECO:0007669"/>
    <property type="project" value="UniProtKB-KW"/>
</dbReference>
<dbReference type="AlphaFoldDB" id="K8ET25"/>
<dbReference type="PRINTS" id="PR00463">
    <property type="entry name" value="EP450I"/>
</dbReference>
<dbReference type="PANTHER" id="PTHR47955">
    <property type="entry name" value="CYTOCHROME P450 FAMILY 71 PROTEIN"/>
    <property type="match status" value="1"/>
</dbReference>
<name>K8ET25_ACTRA</name>